<gene>
    <name evidence="12" type="primary">kup</name>
    <name evidence="15" type="ORF">QJT81_10645</name>
</gene>
<evidence type="ECO:0000256" key="12">
    <source>
        <dbReference type="HAMAP-Rule" id="MF_01522"/>
    </source>
</evidence>
<dbReference type="InterPro" id="IPR003855">
    <property type="entry name" value="K+_transporter"/>
</dbReference>
<evidence type="ECO:0000256" key="5">
    <source>
        <dbReference type="ARBA" id="ARBA00022538"/>
    </source>
</evidence>
<evidence type="ECO:0000256" key="7">
    <source>
        <dbReference type="ARBA" id="ARBA00022847"/>
    </source>
</evidence>
<evidence type="ECO:0000256" key="4">
    <source>
        <dbReference type="ARBA" id="ARBA00022475"/>
    </source>
</evidence>
<dbReference type="EMBL" id="CP124756">
    <property type="protein sequence ID" value="WGZ96389.1"/>
    <property type="molecule type" value="Genomic_DNA"/>
</dbReference>
<comment type="catalytic activity">
    <reaction evidence="12">
        <text>K(+)(in) + H(+)(in) = K(+)(out) + H(+)(out)</text>
        <dbReference type="Rhea" id="RHEA:28490"/>
        <dbReference type="ChEBI" id="CHEBI:15378"/>
        <dbReference type="ChEBI" id="CHEBI:29103"/>
    </reaction>
</comment>
<evidence type="ECO:0000256" key="9">
    <source>
        <dbReference type="ARBA" id="ARBA00022989"/>
    </source>
</evidence>
<dbReference type="Pfam" id="PF02705">
    <property type="entry name" value="K_trans"/>
    <property type="match status" value="1"/>
</dbReference>
<feature type="transmembrane region" description="Helical" evidence="12">
    <location>
        <begin position="173"/>
        <end position="193"/>
    </location>
</feature>
<keyword evidence="6 12" id="KW-0812">Transmembrane</keyword>
<sequence>MNGQHPKRPLGALSLAALGIVYGDIGTSPLYAFQQAFADPHGLAPTHSNILATLSALFWAITLIVAIKYVGLVLRFDNQGEGGVLALQALAQRHTQRTLPRLAPVVATLGVFAAALFYGDAIITPAISVLSAVEGIHVATPHLAHWVIPISVGVLVGLFMIQRFGTAQVGRLFGPLTLLWFLVLGALGVHSILQTPLVLQALNPLHALVFAQQHPAAAFVLLSAVFLAITGGEALYADMGHFGAKPIRLAWYGLVWPALILNYFGQGALLMRSGAAVQNPFYLLAPEGWLLPLVVLATIATVIASQATISGAYSLTQQAIQLGYWPRMRILHTSDVERGQIYLPTINWLLLAGVVLLVLGFGSSAALAAAYGLAVSGTMVITSLLVLVVAWLRPVQTWRVAILICIALVVLLEVLFFSANLGKLDHGGWLPGLMGLGIFTLLTTWKRGSAWVAEQRRSANMRIHKFAAQAYPGICRIPRTAVYLVSNPNRVSACLFYNLKHYQVLHQQLVFLHVENADIPYIPAAERLLLLGVAPGIYTVTVRVGFRESTNLQQALQEIAALGVELAADKTSFFVARTVITTCGKALPRWRCLLFAWMTRQAESAASYFNLPAQQVVEIGL</sequence>
<feature type="transmembrane region" description="Helical" evidence="12">
    <location>
        <begin position="47"/>
        <end position="67"/>
    </location>
</feature>
<dbReference type="InterPro" id="IPR053952">
    <property type="entry name" value="K_trans_C"/>
</dbReference>
<feature type="transmembrane region" description="Helical" evidence="12">
    <location>
        <begin position="289"/>
        <end position="320"/>
    </location>
</feature>
<feature type="transmembrane region" description="Helical" evidence="12">
    <location>
        <begin position="368"/>
        <end position="393"/>
    </location>
</feature>
<organism evidence="15">
    <name type="scientific">Candidatus Thiothrix putei</name>
    <dbReference type="NCBI Taxonomy" id="3080811"/>
    <lineage>
        <taxon>Bacteria</taxon>
        <taxon>Pseudomonadati</taxon>
        <taxon>Pseudomonadota</taxon>
        <taxon>Gammaproteobacteria</taxon>
        <taxon>Thiotrichales</taxon>
        <taxon>Thiotrichaceae</taxon>
        <taxon>Thiothrix</taxon>
    </lineage>
</organism>
<feature type="transmembrane region" description="Helical" evidence="12">
    <location>
        <begin position="102"/>
        <end position="123"/>
    </location>
</feature>
<reference evidence="15" key="2">
    <citation type="submission" date="2023-04" db="EMBL/GenBank/DDBJ databases">
        <authorList>
            <person name="Beletskiy A.V."/>
            <person name="Mardanov A.V."/>
            <person name="Ravin N.V."/>
        </authorList>
    </citation>
    <scope>NUCLEOTIDE SEQUENCE</scope>
    <source>
        <strain evidence="15">GKL-02</strain>
    </source>
</reference>
<comment type="subcellular location">
    <subcellularLocation>
        <location evidence="12">Cell membrane</location>
        <topology evidence="12">Multi-pass membrane protein</topology>
    </subcellularLocation>
    <subcellularLocation>
        <location evidence="1">Membrane</location>
        <topology evidence="1">Multi-pass membrane protein</topology>
    </subcellularLocation>
</comment>
<evidence type="ECO:0000256" key="8">
    <source>
        <dbReference type="ARBA" id="ARBA00022958"/>
    </source>
</evidence>
<keyword evidence="5 12" id="KW-0633">Potassium transport</keyword>
<feature type="domain" description="K+ potassium transporter integral membrane" evidence="13">
    <location>
        <begin position="14"/>
        <end position="468"/>
    </location>
</feature>
<dbReference type="GO" id="GO:0015293">
    <property type="term" value="F:symporter activity"/>
    <property type="evidence" value="ECO:0007669"/>
    <property type="project" value="UniProtKB-UniRule"/>
</dbReference>
<evidence type="ECO:0000256" key="1">
    <source>
        <dbReference type="ARBA" id="ARBA00004141"/>
    </source>
</evidence>
<dbReference type="Proteomes" id="UP001301326">
    <property type="component" value="Chromosome"/>
</dbReference>
<reference evidence="15" key="1">
    <citation type="journal article" date="2023" name="Int. J. Mol. Sci.">
        <title>Metagenomics Revealed a New Genus 'Candidatus Thiocaldithrix dubininis' gen. nov., sp. nov. and a New Species 'Candidatus Thiothrix putei' sp. nov. in the Family Thiotrichaceae, Some Members of Which Have Traits of Both Na+- and H+-Motive Energetics.</title>
        <authorList>
            <person name="Ravin N.V."/>
            <person name="Muntyan M.S."/>
            <person name="Smolyakov D.D."/>
            <person name="Rudenko T.S."/>
            <person name="Beletsky A.V."/>
            <person name="Mardanov A.V."/>
            <person name="Grabovich M.Y."/>
        </authorList>
    </citation>
    <scope>NUCLEOTIDE SEQUENCE</scope>
    <source>
        <strain evidence="15">GKL-02</strain>
    </source>
</reference>
<dbReference type="Pfam" id="PF22776">
    <property type="entry name" value="K_trans_C"/>
    <property type="match status" value="1"/>
</dbReference>
<evidence type="ECO:0000256" key="11">
    <source>
        <dbReference type="ARBA" id="ARBA00023136"/>
    </source>
</evidence>
<keyword evidence="11 12" id="KW-0472">Membrane</keyword>
<keyword evidence="3 12" id="KW-0813">Transport</keyword>
<feature type="domain" description="K+ potassium transporter C-terminal" evidence="14">
    <location>
        <begin position="478"/>
        <end position="620"/>
    </location>
</feature>
<keyword evidence="8 12" id="KW-0630">Potassium</keyword>
<evidence type="ECO:0000256" key="10">
    <source>
        <dbReference type="ARBA" id="ARBA00023065"/>
    </source>
</evidence>
<evidence type="ECO:0000259" key="14">
    <source>
        <dbReference type="Pfam" id="PF22776"/>
    </source>
</evidence>
<name>A0AA95KKC9_9GAMM</name>
<dbReference type="KEGG" id="tput:QJT81_10645"/>
<evidence type="ECO:0000259" key="13">
    <source>
        <dbReference type="Pfam" id="PF02705"/>
    </source>
</evidence>
<evidence type="ECO:0000256" key="3">
    <source>
        <dbReference type="ARBA" id="ARBA00022448"/>
    </source>
</evidence>
<feature type="transmembrane region" description="Helical" evidence="12">
    <location>
        <begin position="400"/>
        <end position="421"/>
    </location>
</feature>
<dbReference type="GO" id="GO:0005886">
    <property type="term" value="C:plasma membrane"/>
    <property type="evidence" value="ECO:0007669"/>
    <property type="project" value="UniProtKB-SubCell"/>
</dbReference>
<feature type="transmembrane region" description="Helical" evidence="12">
    <location>
        <begin position="143"/>
        <end position="161"/>
    </location>
</feature>
<accession>A0AA95KKC9</accession>
<feature type="transmembrane region" description="Helical" evidence="12">
    <location>
        <begin position="249"/>
        <end position="269"/>
    </location>
</feature>
<proteinExistence type="inferred from homology"/>
<protein>
    <recommendedName>
        <fullName evidence="12">Probable potassium transport system protein Kup</fullName>
    </recommendedName>
</protein>
<dbReference type="AlphaFoldDB" id="A0AA95KKC9"/>
<evidence type="ECO:0000256" key="6">
    <source>
        <dbReference type="ARBA" id="ARBA00022692"/>
    </source>
</evidence>
<dbReference type="PANTHER" id="PTHR30540">
    <property type="entry name" value="OSMOTIC STRESS POTASSIUM TRANSPORTER"/>
    <property type="match status" value="1"/>
</dbReference>
<dbReference type="HAMAP" id="MF_01522">
    <property type="entry name" value="Kup"/>
    <property type="match status" value="1"/>
</dbReference>
<keyword evidence="7 12" id="KW-0769">Symport</keyword>
<keyword evidence="9 12" id="KW-1133">Transmembrane helix</keyword>
<dbReference type="InterPro" id="IPR023051">
    <property type="entry name" value="Kup"/>
</dbReference>
<evidence type="ECO:0000313" key="15">
    <source>
        <dbReference type="EMBL" id="WGZ96389.1"/>
    </source>
</evidence>
<feature type="transmembrane region" description="Helical" evidence="12">
    <location>
        <begin position="341"/>
        <end position="362"/>
    </location>
</feature>
<keyword evidence="10 12" id="KW-0406">Ion transport</keyword>
<feature type="transmembrane region" description="Helical" evidence="12">
    <location>
        <begin position="213"/>
        <end position="237"/>
    </location>
</feature>
<keyword evidence="4 12" id="KW-1003">Cell membrane</keyword>
<comment type="similarity">
    <text evidence="2 12">Belongs to the HAK/KUP transporter (TC 2.A.72) family.</text>
</comment>
<dbReference type="PANTHER" id="PTHR30540:SF79">
    <property type="entry name" value="LOW AFFINITY POTASSIUM TRANSPORT SYSTEM PROTEIN KUP"/>
    <property type="match status" value="1"/>
</dbReference>
<dbReference type="InterPro" id="IPR053951">
    <property type="entry name" value="K_trans_N"/>
</dbReference>
<comment type="function">
    <text evidence="12">Transport of potassium into the cell. Likely operates as a K(+):H(+) symporter.</text>
</comment>
<evidence type="ECO:0000256" key="2">
    <source>
        <dbReference type="ARBA" id="ARBA00007019"/>
    </source>
</evidence>
<feature type="transmembrane region" description="Helical" evidence="12">
    <location>
        <begin position="427"/>
        <end position="445"/>
    </location>
</feature>
<dbReference type="GO" id="GO:0015079">
    <property type="term" value="F:potassium ion transmembrane transporter activity"/>
    <property type="evidence" value="ECO:0007669"/>
    <property type="project" value="UniProtKB-UniRule"/>
</dbReference>